<organism evidence="3 4">
    <name type="scientific">Ancylostoma ceylanicum</name>
    <dbReference type="NCBI Taxonomy" id="53326"/>
    <lineage>
        <taxon>Eukaryota</taxon>
        <taxon>Metazoa</taxon>
        <taxon>Ecdysozoa</taxon>
        <taxon>Nematoda</taxon>
        <taxon>Chromadorea</taxon>
        <taxon>Rhabditida</taxon>
        <taxon>Rhabditina</taxon>
        <taxon>Rhabditomorpha</taxon>
        <taxon>Strongyloidea</taxon>
        <taxon>Ancylostomatidae</taxon>
        <taxon>Ancylostomatinae</taxon>
        <taxon>Ancylostoma</taxon>
    </lineage>
</organism>
<reference evidence="4" key="1">
    <citation type="journal article" date="2015" name="Nat. Genet.">
        <title>The genome and transcriptome of the zoonotic hookworm Ancylostoma ceylanicum identify infection-specific gene families.</title>
        <authorList>
            <person name="Schwarz E.M."/>
            <person name="Hu Y."/>
            <person name="Antoshechkin I."/>
            <person name="Miller M.M."/>
            <person name="Sternberg P.W."/>
            <person name="Aroian R.V."/>
        </authorList>
    </citation>
    <scope>NUCLEOTIDE SEQUENCE</scope>
    <source>
        <strain evidence="4">HY135</strain>
    </source>
</reference>
<feature type="compositionally biased region" description="Low complexity" evidence="1">
    <location>
        <begin position="134"/>
        <end position="154"/>
    </location>
</feature>
<dbReference type="EMBL" id="JARK01000251">
    <property type="protein sequence ID" value="EYC39551.1"/>
    <property type="molecule type" value="Genomic_DNA"/>
</dbReference>
<feature type="region of interest" description="Disordered" evidence="1">
    <location>
        <begin position="62"/>
        <end position="163"/>
    </location>
</feature>
<feature type="compositionally biased region" description="Polar residues" evidence="1">
    <location>
        <begin position="68"/>
        <end position="87"/>
    </location>
</feature>
<evidence type="ECO:0000313" key="3">
    <source>
        <dbReference type="EMBL" id="EYC39551.1"/>
    </source>
</evidence>
<feature type="transmembrane region" description="Helical" evidence="2">
    <location>
        <begin position="173"/>
        <end position="198"/>
    </location>
</feature>
<accession>A0A016WJ02</accession>
<keyword evidence="2" id="KW-1133">Transmembrane helix</keyword>
<comment type="caution">
    <text evidence="3">The sequence shown here is derived from an EMBL/GenBank/DDBJ whole genome shotgun (WGS) entry which is preliminary data.</text>
</comment>
<keyword evidence="2" id="KW-0812">Transmembrane</keyword>
<feature type="transmembrane region" description="Helical" evidence="2">
    <location>
        <begin position="210"/>
        <end position="232"/>
    </location>
</feature>
<keyword evidence="4" id="KW-1185">Reference proteome</keyword>
<dbReference type="Proteomes" id="UP000024635">
    <property type="component" value="Unassembled WGS sequence"/>
</dbReference>
<gene>
    <name evidence="3" type="primary">Acey_s0651.g1142</name>
    <name evidence="3" type="ORF">Y032_0651g1142</name>
</gene>
<dbReference type="OrthoDB" id="10577920at2759"/>
<keyword evidence="2" id="KW-0472">Membrane</keyword>
<protein>
    <submittedName>
        <fullName evidence="3">Uncharacterized protein</fullName>
    </submittedName>
</protein>
<dbReference type="AlphaFoldDB" id="A0A016WJ02"/>
<proteinExistence type="predicted"/>
<name>A0A016WJ02_9BILA</name>
<sequence>MSAAGQILETTSIAVLAKSDPSSIFVVVGFPLKLERINTFEFRRVLLEQNVDIDGYERNLPRQAAGKTETTSQSTEKVKSGENTAATDKTKSGEAAKSTEQAKLGETTKSTDKVKPAETSATGTSAEKQKSVESTKSSTASKAASEKGSALSKKTVNEESAKRRKEVLRRQTLMALIGVTWLVFLGSFLCVILVLSRFSSESKAYVFSNVLWSSQTFVDYFFHFSFTTYLFYCGPYNSQYTAPVLTAPTFEGRKFKVFRIKSDAAYS</sequence>
<evidence type="ECO:0000313" key="4">
    <source>
        <dbReference type="Proteomes" id="UP000024635"/>
    </source>
</evidence>
<evidence type="ECO:0000256" key="1">
    <source>
        <dbReference type="SAM" id="MobiDB-lite"/>
    </source>
</evidence>
<evidence type="ECO:0000256" key="2">
    <source>
        <dbReference type="SAM" id="Phobius"/>
    </source>
</evidence>